<dbReference type="PANTHER" id="PTHR46310">
    <property type="entry name" value="AMIDASE 1"/>
    <property type="match status" value="1"/>
</dbReference>
<feature type="domain" description="Amidase" evidence="2">
    <location>
        <begin position="248"/>
        <end position="337"/>
    </location>
</feature>
<dbReference type="EMBL" id="ML994618">
    <property type="protein sequence ID" value="KAF2190435.1"/>
    <property type="molecule type" value="Genomic_DNA"/>
</dbReference>
<gene>
    <name evidence="4" type="ORF">K469DRAFT_736304</name>
</gene>
<accession>A0A6A6EH57</accession>
<dbReference type="SUPFAM" id="SSF75304">
    <property type="entry name" value="Amidase signature (AS) enzymes"/>
    <property type="match status" value="1"/>
</dbReference>
<evidence type="ECO:0000313" key="4">
    <source>
        <dbReference type="EMBL" id="KAF2190435.1"/>
    </source>
</evidence>
<organism evidence="4 5">
    <name type="scientific">Zopfia rhizophila CBS 207.26</name>
    <dbReference type="NCBI Taxonomy" id="1314779"/>
    <lineage>
        <taxon>Eukaryota</taxon>
        <taxon>Fungi</taxon>
        <taxon>Dikarya</taxon>
        <taxon>Ascomycota</taxon>
        <taxon>Pezizomycotina</taxon>
        <taxon>Dothideomycetes</taxon>
        <taxon>Dothideomycetes incertae sedis</taxon>
        <taxon>Zopfiaceae</taxon>
        <taxon>Zopfia</taxon>
    </lineage>
</organism>
<dbReference type="Pfam" id="PF01425">
    <property type="entry name" value="Amidase"/>
    <property type="match status" value="1"/>
</dbReference>
<dbReference type="Gene3D" id="3.90.1300.10">
    <property type="entry name" value="Amidase signature (AS) domain"/>
    <property type="match status" value="1"/>
</dbReference>
<evidence type="ECO:0000259" key="2">
    <source>
        <dbReference type="Pfam" id="PF01425"/>
    </source>
</evidence>
<dbReference type="InterPro" id="IPR058329">
    <property type="entry name" value="Arp1_N"/>
</dbReference>
<keyword evidence="5" id="KW-1185">Reference proteome</keyword>
<keyword evidence="1" id="KW-0472">Membrane</keyword>
<evidence type="ECO:0000259" key="3">
    <source>
        <dbReference type="Pfam" id="PF26053"/>
    </source>
</evidence>
<sequence>MGRMLLDAVPRVQDREAMRLVLQDPFSFILSNLYGDAIFELGKTSYLASMKHPRLFFRLIAILSGLYVFLTAKFSMNAPSIEYLAAFNTSFVFLGASVLTESLLSKISVKTSDTELPAGPFVASLDHNSVSFASVYRLYPNTYRRSFSAHMTQMTRKVSDNPLGVFYPILRSNDSNIDVCGVPSRIYSWADDRLLAGERVAIKYLYDLKGLQTSGGSQAWAYITSTSRGTGLRFSRLSILADKQYPFNPRGDGWLTCSTSSSGAGYSITAYDWLDFAIGSGTGPSIRRPAAESGTYGRRHSQGLVSLERVMPLGGATDTAGVFSRDHYKWIKFSKAWYTPSLHQDVSLTGLPPLEVPGNDAEVALQDFIANVTRIFNITVKEFNVTATVQSWTDPVASNFTTLSAATSVINTWMQWSILGKPRVTAWKALFDGRFPPVDPARRLGWKSFNESDTNETTYAPALAGKNTGLEWYEQNLQYSTPEACSESMMLYDIGRGGFPSYRERELNEYSNTPYLAILPKTAKITGVNICPIFGYAYFTIPIGQMVPMTINIVVKRGCDFVLYNMIEKLPDERTLKTVRTGEDGFLEEP</sequence>
<proteinExistence type="predicted"/>
<dbReference type="PANTHER" id="PTHR46310:SF7">
    <property type="entry name" value="AMIDASE 1"/>
    <property type="match status" value="1"/>
</dbReference>
<evidence type="ECO:0000313" key="5">
    <source>
        <dbReference type="Proteomes" id="UP000800200"/>
    </source>
</evidence>
<dbReference type="InterPro" id="IPR036928">
    <property type="entry name" value="AS_sf"/>
</dbReference>
<feature type="transmembrane region" description="Helical" evidence="1">
    <location>
        <begin position="55"/>
        <end position="75"/>
    </location>
</feature>
<evidence type="ECO:0000256" key="1">
    <source>
        <dbReference type="SAM" id="Phobius"/>
    </source>
</evidence>
<dbReference type="Proteomes" id="UP000800200">
    <property type="component" value="Unassembled WGS sequence"/>
</dbReference>
<dbReference type="OrthoDB" id="5423360at2759"/>
<feature type="domain" description="Scytalone dehydratase-like protein Arp1 N-terminal" evidence="3">
    <location>
        <begin position="63"/>
        <end position="137"/>
    </location>
</feature>
<name>A0A6A6EH57_9PEZI</name>
<dbReference type="InterPro" id="IPR023631">
    <property type="entry name" value="Amidase_dom"/>
</dbReference>
<protein>
    <submittedName>
        <fullName evidence="4">Amidase family protein</fullName>
    </submittedName>
</protein>
<keyword evidence="1" id="KW-1133">Transmembrane helix</keyword>
<keyword evidence="1" id="KW-0812">Transmembrane</keyword>
<dbReference type="Pfam" id="PF26053">
    <property type="entry name" value="DUF8016"/>
    <property type="match status" value="1"/>
</dbReference>
<reference evidence="4" key="1">
    <citation type="journal article" date="2020" name="Stud. Mycol.">
        <title>101 Dothideomycetes genomes: a test case for predicting lifestyles and emergence of pathogens.</title>
        <authorList>
            <person name="Haridas S."/>
            <person name="Albert R."/>
            <person name="Binder M."/>
            <person name="Bloem J."/>
            <person name="Labutti K."/>
            <person name="Salamov A."/>
            <person name="Andreopoulos B."/>
            <person name="Baker S."/>
            <person name="Barry K."/>
            <person name="Bills G."/>
            <person name="Bluhm B."/>
            <person name="Cannon C."/>
            <person name="Castanera R."/>
            <person name="Culley D."/>
            <person name="Daum C."/>
            <person name="Ezra D."/>
            <person name="Gonzalez J."/>
            <person name="Henrissat B."/>
            <person name="Kuo A."/>
            <person name="Liang C."/>
            <person name="Lipzen A."/>
            <person name="Lutzoni F."/>
            <person name="Magnuson J."/>
            <person name="Mondo S."/>
            <person name="Nolan M."/>
            <person name="Ohm R."/>
            <person name="Pangilinan J."/>
            <person name="Park H.-J."/>
            <person name="Ramirez L."/>
            <person name="Alfaro M."/>
            <person name="Sun H."/>
            <person name="Tritt A."/>
            <person name="Yoshinaga Y."/>
            <person name="Zwiers L.-H."/>
            <person name="Turgeon B."/>
            <person name="Goodwin S."/>
            <person name="Spatafora J."/>
            <person name="Crous P."/>
            <person name="Grigoriev I."/>
        </authorList>
    </citation>
    <scope>NUCLEOTIDE SEQUENCE</scope>
    <source>
        <strain evidence="4">CBS 207.26</strain>
    </source>
</reference>
<dbReference type="AlphaFoldDB" id="A0A6A6EH57"/>